<gene>
    <name evidence="3" type="ORF">IAB12_03120</name>
</gene>
<organism evidence="3 4">
    <name type="scientific">Candidatus Ornithospirochaeta avicola</name>
    <dbReference type="NCBI Taxonomy" id="2840896"/>
    <lineage>
        <taxon>Bacteria</taxon>
        <taxon>Pseudomonadati</taxon>
        <taxon>Spirochaetota</taxon>
        <taxon>Spirochaetia</taxon>
        <taxon>Spirochaetales</taxon>
        <taxon>Spirochaetaceae</taxon>
        <taxon>Spirochaetaceae incertae sedis</taxon>
        <taxon>Candidatus Ornithospirochaeta</taxon>
    </lineage>
</organism>
<proteinExistence type="inferred from homology"/>
<reference evidence="3" key="2">
    <citation type="submission" date="2021-04" db="EMBL/GenBank/DDBJ databases">
        <authorList>
            <person name="Gilroy R."/>
        </authorList>
    </citation>
    <scope>NUCLEOTIDE SEQUENCE</scope>
    <source>
        <strain evidence="3">Gambia11-129</strain>
    </source>
</reference>
<comment type="similarity">
    <text evidence="1">Belongs to the metallo-beta-lactamase superfamily. Class-B beta-lactamase family.</text>
</comment>
<dbReference type="SUPFAM" id="SSF56281">
    <property type="entry name" value="Metallo-hydrolase/oxidoreductase"/>
    <property type="match status" value="1"/>
</dbReference>
<evidence type="ECO:0000313" key="3">
    <source>
        <dbReference type="EMBL" id="HIV98756.1"/>
    </source>
</evidence>
<dbReference type="Gene3D" id="3.60.15.10">
    <property type="entry name" value="Ribonuclease Z/Hydroxyacylglutathione hydrolase-like"/>
    <property type="match status" value="1"/>
</dbReference>
<dbReference type="InterPro" id="IPR050855">
    <property type="entry name" value="NDM-1-like"/>
</dbReference>
<dbReference type="GO" id="GO:0017001">
    <property type="term" value="P:antibiotic catabolic process"/>
    <property type="evidence" value="ECO:0007669"/>
    <property type="project" value="UniProtKB-ARBA"/>
</dbReference>
<protein>
    <submittedName>
        <fullName evidence="3">MBL fold metallo-hydrolase</fullName>
    </submittedName>
</protein>
<comment type="caution">
    <text evidence="3">The sequence shown here is derived from an EMBL/GenBank/DDBJ whole genome shotgun (WGS) entry which is preliminary data.</text>
</comment>
<name>A0A9D1PUB5_9SPIO</name>
<evidence type="ECO:0000313" key="4">
    <source>
        <dbReference type="Proteomes" id="UP000823936"/>
    </source>
</evidence>
<sequence length="275" mass="31442">MAKHKTTKISESTWRIDEFGMVNAFLCIGEERNALIDTGCGIGNIKEAAMSISDKPLSVFLTHSHPDHAGGIYHFTDSPVYMNSLDESLMLWGMRTDNEFRRMYAETRGINSFKGDLNELYSLIPESNPDCTSFRYEKIYDGVVLSLGKRKFKCIHTPGHTDGSMCFLDESSRLLFSGDTVNNSIILMRQPDNDSRLIRIFHETLLKIKEHEKEFDYLVIGHGYPLLKKDIIDDYLLITSGLLDGRLRGEYEERGFRKGDVARKGKAELWYQCDS</sequence>
<feature type="domain" description="Metallo-beta-lactamase" evidence="2">
    <location>
        <begin position="21"/>
        <end position="222"/>
    </location>
</feature>
<dbReference type="SMART" id="SM00849">
    <property type="entry name" value="Lactamase_B"/>
    <property type="match status" value="1"/>
</dbReference>
<evidence type="ECO:0000256" key="1">
    <source>
        <dbReference type="ARBA" id="ARBA00005250"/>
    </source>
</evidence>
<dbReference type="EMBL" id="DXHU01000014">
    <property type="protein sequence ID" value="HIV98756.1"/>
    <property type="molecule type" value="Genomic_DNA"/>
</dbReference>
<dbReference type="Pfam" id="PF00753">
    <property type="entry name" value="Lactamase_B"/>
    <property type="match status" value="1"/>
</dbReference>
<dbReference type="InterPro" id="IPR036866">
    <property type="entry name" value="RibonucZ/Hydroxyglut_hydro"/>
</dbReference>
<dbReference type="PANTHER" id="PTHR42951">
    <property type="entry name" value="METALLO-BETA-LACTAMASE DOMAIN-CONTAINING"/>
    <property type="match status" value="1"/>
</dbReference>
<dbReference type="Proteomes" id="UP000823936">
    <property type="component" value="Unassembled WGS sequence"/>
</dbReference>
<accession>A0A9D1PUB5</accession>
<dbReference type="InterPro" id="IPR001279">
    <property type="entry name" value="Metallo-B-lactamas"/>
</dbReference>
<dbReference type="PANTHER" id="PTHR42951:SF4">
    <property type="entry name" value="ACYL-COENZYME A THIOESTERASE MBLAC2"/>
    <property type="match status" value="1"/>
</dbReference>
<evidence type="ECO:0000259" key="2">
    <source>
        <dbReference type="SMART" id="SM00849"/>
    </source>
</evidence>
<dbReference type="AlphaFoldDB" id="A0A9D1PUB5"/>
<reference evidence="3" key="1">
    <citation type="journal article" date="2021" name="PeerJ">
        <title>Extensive microbial diversity within the chicken gut microbiome revealed by metagenomics and culture.</title>
        <authorList>
            <person name="Gilroy R."/>
            <person name="Ravi A."/>
            <person name="Getino M."/>
            <person name="Pursley I."/>
            <person name="Horton D.L."/>
            <person name="Alikhan N.F."/>
            <person name="Baker D."/>
            <person name="Gharbi K."/>
            <person name="Hall N."/>
            <person name="Watson M."/>
            <person name="Adriaenssens E.M."/>
            <person name="Foster-Nyarko E."/>
            <person name="Jarju S."/>
            <person name="Secka A."/>
            <person name="Antonio M."/>
            <person name="Oren A."/>
            <person name="Chaudhuri R.R."/>
            <person name="La Ragione R."/>
            <person name="Hildebrand F."/>
            <person name="Pallen M.J."/>
        </authorList>
    </citation>
    <scope>NUCLEOTIDE SEQUENCE</scope>
    <source>
        <strain evidence="3">Gambia11-129</strain>
    </source>
</reference>